<accession>A0A8J8MP48</accession>
<feature type="domain" description="HTH tetR-type" evidence="3">
    <location>
        <begin position="8"/>
        <end position="68"/>
    </location>
</feature>
<evidence type="ECO:0000313" key="5">
    <source>
        <dbReference type="Proteomes" id="UP000683246"/>
    </source>
</evidence>
<dbReference type="KEGG" id="vpy:HZI73_24875"/>
<dbReference type="Proteomes" id="UP000683246">
    <property type="component" value="Chromosome"/>
</dbReference>
<dbReference type="Gene3D" id="1.10.357.10">
    <property type="entry name" value="Tetracycline Repressor, domain 2"/>
    <property type="match status" value="1"/>
</dbReference>
<reference evidence="4" key="1">
    <citation type="submission" date="2020-07" db="EMBL/GenBank/DDBJ databases">
        <title>Vallitalea pronyensis genome.</title>
        <authorList>
            <person name="Postec A."/>
        </authorList>
    </citation>
    <scope>NUCLEOTIDE SEQUENCE</scope>
    <source>
        <strain evidence="4">FatNI3</strain>
    </source>
</reference>
<dbReference type="InterPro" id="IPR009057">
    <property type="entry name" value="Homeodomain-like_sf"/>
</dbReference>
<dbReference type="SUPFAM" id="SSF46689">
    <property type="entry name" value="Homeodomain-like"/>
    <property type="match status" value="1"/>
</dbReference>
<dbReference type="PROSITE" id="PS50977">
    <property type="entry name" value="HTH_TETR_2"/>
    <property type="match status" value="1"/>
</dbReference>
<evidence type="ECO:0000313" key="4">
    <source>
        <dbReference type="EMBL" id="QUI25335.1"/>
    </source>
</evidence>
<proteinExistence type="predicted"/>
<feature type="DNA-binding region" description="H-T-H motif" evidence="2">
    <location>
        <begin position="31"/>
        <end position="50"/>
    </location>
</feature>
<dbReference type="RefSeq" id="WP_212696036.1">
    <property type="nucleotide sequence ID" value="NZ_CP058649.1"/>
</dbReference>
<dbReference type="PANTHER" id="PTHR43479:SF11">
    <property type="entry name" value="ACREF_ENVCD OPERON REPRESSOR-RELATED"/>
    <property type="match status" value="1"/>
</dbReference>
<name>A0A8J8MP48_9FIRM</name>
<dbReference type="AlphaFoldDB" id="A0A8J8MP48"/>
<sequence length="189" mass="22617">MKQDRRSKRTRLWLYEGLMELMKSKDYGDISITELTEKSDIARQSFYRIYDSKDDILLSKMNDIHREIFDESELDLEQEKDPFLDIVIHKLVKAFEENEVFFTALLNAGLQHKALTQFSEYIGRFYAKEKNYQELDERNQYRIHFIVGGIYMVLFKWNECNMDTPTETIITIMQKSAKHINLIIEEHSI</sequence>
<gene>
    <name evidence="4" type="ORF">HZI73_24875</name>
</gene>
<evidence type="ECO:0000259" key="3">
    <source>
        <dbReference type="PROSITE" id="PS50977"/>
    </source>
</evidence>
<keyword evidence="1 2" id="KW-0238">DNA-binding</keyword>
<evidence type="ECO:0000256" key="1">
    <source>
        <dbReference type="ARBA" id="ARBA00023125"/>
    </source>
</evidence>
<dbReference type="InterPro" id="IPR001647">
    <property type="entry name" value="HTH_TetR"/>
</dbReference>
<dbReference type="PANTHER" id="PTHR43479">
    <property type="entry name" value="ACREF/ENVCD OPERON REPRESSOR-RELATED"/>
    <property type="match status" value="1"/>
</dbReference>
<dbReference type="EMBL" id="CP058649">
    <property type="protein sequence ID" value="QUI25335.1"/>
    <property type="molecule type" value="Genomic_DNA"/>
</dbReference>
<organism evidence="4 5">
    <name type="scientific">Vallitalea pronyensis</name>
    <dbReference type="NCBI Taxonomy" id="1348613"/>
    <lineage>
        <taxon>Bacteria</taxon>
        <taxon>Bacillati</taxon>
        <taxon>Bacillota</taxon>
        <taxon>Clostridia</taxon>
        <taxon>Lachnospirales</taxon>
        <taxon>Vallitaleaceae</taxon>
        <taxon>Vallitalea</taxon>
    </lineage>
</organism>
<dbReference type="InterPro" id="IPR050624">
    <property type="entry name" value="HTH-type_Tx_Regulator"/>
</dbReference>
<evidence type="ECO:0000256" key="2">
    <source>
        <dbReference type="PROSITE-ProRule" id="PRU00335"/>
    </source>
</evidence>
<dbReference type="Pfam" id="PF14278">
    <property type="entry name" value="TetR_C_8"/>
    <property type="match status" value="1"/>
</dbReference>
<dbReference type="GO" id="GO:0003677">
    <property type="term" value="F:DNA binding"/>
    <property type="evidence" value="ECO:0007669"/>
    <property type="project" value="UniProtKB-UniRule"/>
</dbReference>
<dbReference type="InterPro" id="IPR039532">
    <property type="entry name" value="TetR_C_Firmicutes"/>
</dbReference>
<keyword evidence="5" id="KW-1185">Reference proteome</keyword>
<protein>
    <submittedName>
        <fullName evidence="4">TetR/AcrR family transcriptional regulator</fullName>
    </submittedName>
</protein>